<keyword evidence="4 8" id="KW-0819">tRNA processing</keyword>
<evidence type="ECO:0000256" key="1">
    <source>
        <dbReference type="ARBA" id="ARBA00004496"/>
    </source>
</evidence>
<dbReference type="HAMAP" id="MF_01161">
    <property type="entry name" value="tRNA_Ile_lys_synt"/>
    <property type="match status" value="1"/>
</dbReference>
<keyword evidence="5 8" id="KW-0547">Nucleotide-binding</keyword>
<comment type="domain">
    <text evidence="8">The N-terminal region contains the highly conserved SGGXDS motif, predicted to be a P-loop motif involved in ATP binding.</text>
</comment>
<evidence type="ECO:0000313" key="11">
    <source>
        <dbReference type="Proteomes" id="UP000294862"/>
    </source>
</evidence>
<dbReference type="Gene3D" id="1.20.59.20">
    <property type="match status" value="1"/>
</dbReference>
<dbReference type="InterPro" id="IPR012094">
    <property type="entry name" value="tRNA_Ile_lys_synt"/>
</dbReference>
<evidence type="ECO:0000256" key="7">
    <source>
        <dbReference type="ARBA" id="ARBA00048539"/>
    </source>
</evidence>
<dbReference type="Proteomes" id="UP000294862">
    <property type="component" value="Unassembled WGS sequence"/>
</dbReference>
<name>A0A4R2HY11_9GAMM</name>
<protein>
    <recommendedName>
        <fullName evidence="8">tRNA(Ile)-lysidine synthase</fullName>
        <ecNumber evidence="8">6.3.4.19</ecNumber>
    </recommendedName>
    <alternativeName>
        <fullName evidence="8">tRNA(Ile)-2-lysyl-cytidine synthase</fullName>
    </alternativeName>
    <alternativeName>
        <fullName evidence="8">tRNA(Ile)-lysidine synthetase</fullName>
    </alternativeName>
</protein>
<dbReference type="SUPFAM" id="SSF56037">
    <property type="entry name" value="PheT/TilS domain"/>
    <property type="match status" value="1"/>
</dbReference>
<dbReference type="Pfam" id="PF11734">
    <property type="entry name" value="TilS_C"/>
    <property type="match status" value="1"/>
</dbReference>
<comment type="function">
    <text evidence="8">Ligates lysine onto the cytidine present at position 34 of the AUA codon-specific tRNA(Ile) that contains the anticodon CAU, in an ATP-dependent manner. Cytidine is converted to lysidine, thus changing the amino acid specificity of the tRNA from methionine to isoleucine.</text>
</comment>
<evidence type="ECO:0000256" key="4">
    <source>
        <dbReference type="ARBA" id="ARBA00022694"/>
    </source>
</evidence>
<dbReference type="SUPFAM" id="SSF82829">
    <property type="entry name" value="MesJ substrate recognition domain-like"/>
    <property type="match status" value="1"/>
</dbReference>
<dbReference type="PANTHER" id="PTHR43033:SF1">
    <property type="entry name" value="TRNA(ILE)-LYSIDINE SYNTHASE-RELATED"/>
    <property type="match status" value="1"/>
</dbReference>
<evidence type="ECO:0000256" key="6">
    <source>
        <dbReference type="ARBA" id="ARBA00022840"/>
    </source>
</evidence>
<dbReference type="InterPro" id="IPR012796">
    <property type="entry name" value="Lysidine-tRNA-synth_C"/>
</dbReference>
<evidence type="ECO:0000256" key="2">
    <source>
        <dbReference type="ARBA" id="ARBA00022490"/>
    </source>
</evidence>
<dbReference type="SUPFAM" id="SSF52402">
    <property type="entry name" value="Adenine nucleotide alpha hydrolases-like"/>
    <property type="match status" value="1"/>
</dbReference>
<comment type="caution">
    <text evidence="10">The sequence shown here is derived from an EMBL/GenBank/DDBJ whole genome shotgun (WGS) entry which is preliminary data.</text>
</comment>
<feature type="domain" description="Lysidine-tRNA(Ile) synthetase C-terminal" evidence="9">
    <location>
        <begin position="362"/>
        <end position="436"/>
    </location>
</feature>
<keyword evidence="3 8" id="KW-0436">Ligase</keyword>
<comment type="similarity">
    <text evidence="8">Belongs to the tRNA(Ile)-lysidine synthase family.</text>
</comment>
<dbReference type="SMART" id="SM00977">
    <property type="entry name" value="TilS_C"/>
    <property type="match status" value="1"/>
</dbReference>
<reference evidence="10 11" key="1">
    <citation type="journal article" date="2015" name="Stand. Genomic Sci.">
        <title>Genomic Encyclopedia of Bacterial and Archaeal Type Strains, Phase III: the genomes of soil and plant-associated and newly described type strains.</title>
        <authorList>
            <person name="Whitman W.B."/>
            <person name="Woyke T."/>
            <person name="Klenk H.P."/>
            <person name="Zhou Y."/>
            <person name="Lilburn T.G."/>
            <person name="Beck B.J."/>
            <person name="De Vos P."/>
            <person name="Vandamme P."/>
            <person name="Eisen J.A."/>
            <person name="Garrity G."/>
            <person name="Hugenholtz P."/>
            <person name="Kyrpides N.C."/>
        </authorList>
    </citation>
    <scope>NUCLEOTIDE SEQUENCE [LARGE SCALE GENOMIC DNA]</scope>
    <source>
        <strain evidence="10 11">A3</strain>
    </source>
</reference>
<keyword evidence="6 8" id="KW-0067">ATP-binding</keyword>
<dbReference type="AlphaFoldDB" id="A0A4R2HY11"/>
<dbReference type="GO" id="GO:0032267">
    <property type="term" value="F:tRNA(Ile)-lysidine synthase activity"/>
    <property type="evidence" value="ECO:0007669"/>
    <property type="project" value="UniProtKB-EC"/>
</dbReference>
<dbReference type="InterPro" id="IPR014729">
    <property type="entry name" value="Rossmann-like_a/b/a_fold"/>
</dbReference>
<dbReference type="PANTHER" id="PTHR43033">
    <property type="entry name" value="TRNA(ILE)-LYSIDINE SYNTHASE-RELATED"/>
    <property type="match status" value="1"/>
</dbReference>
<sequence length="459" mass="50500">MTPGRRVRDIIESALAELPQTPILAAFSGGLDSMVLLHALAQSEAVRARGLRAVHVDHGLHEESEAWARRCREFADALGVELVVRAVDVVRSPGLGLEASARRARYAAIETLLSPGEIVALAHHRDDQAETVLLKLLRGSGPEGIGAMRPLRRLGRGFAWRPLLLLPRAALREYADQHRLGWIADPSNADQTIDRNYLRMQVMPRISARWPEAESSIAQSAAWARAAAEFIDVEAERALARIQGLDPSTLQFREWLALPAALRDPVLRRWLRALDLPEPTHYQAAELVRQLGEAGEDRQPCVRWPGTEVRRYRDLLHALAPLQFPPLEWVGSFDGSPLTLPLDLGVLRLCGPDGAVRLPTALQVRFRRGGESLRLSSGGRTRELRDLFQEAGVPPWKRGRLPLVFDAEGTLVAVADIWLSESGTALLAPLGARVEWTSAEGGPHRGGDRLAIDLADALS</sequence>
<dbReference type="EC" id="6.3.4.19" evidence="8"/>
<feature type="binding site" evidence="8">
    <location>
        <begin position="28"/>
        <end position="33"/>
    </location>
    <ligand>
        <name>ATP</name>
        <dbReference type="ChEBI" id="CHEBI:30616"/>
    </ligand>
</feature>
<accession>A0A4R2HY11</accession>
<keyword evidence="2 8" id="KW-0963">Cytoplasm</keyword>
<dbReference type="InterPro" id="IPR015262">
    <property type="entry name" value="tRNA_Ile_lys_synt_subst-bd"/>
</dbReference>
<dbReference type="NCBIfam" id="TIGR02433">
    <property type="entry name" value="lysidine_TilS_C"/>
    <property type="match status" value="1"/>
</dbReference>
<evidence type="ECO:0000256" key="8">
    <source>
        <dbReference type="HAMAP-Rule" id="MF_01161"/>
    </source>
</evidence>
<dbReference type="RefSeq" id="WP_241988136.1">
    <property type="nucleotide sequence ID" value="NZ_SLWQ01000013.1"/>
</dbReference>
<dbReference type="GO" id="GO:0005737">
    <property type="term" value="C:cytoplasm"/>
    <property type="evidence" value="ECO:0007669"/>
    <property type="project" value="UniProtKB-SubCell"/>
</dbReference>
<comment type="catalytic activity">
    <reaction evidence="7 8">
        <text>cytidine(34) in tRNA(Ile2) + L-lysine + ATP = lysidine(34) in tRNA(Ile2) + AMP + diphosphate + H(+)</text>
        <dbReference type="Rhea" id="RHEA:43744"/>
        <dbReference type="Rhea" id="RHEA-COMP:10625"/>
        <dbReference type="Rhea" id="RHEA-COMP:10670"/>
        <dbReference type="ChEBI" id="CHEBI:15378"/>
        <dbReference type="ChEBI" id="CHEBI:30616"/>
        <dbReference type="ChEBI" id="CHEBI:32551"/>
        <dbReference type="ChEBI" id="CHEBI:33019"/>
        <dbReference type="ChEBI" id="CHEBI:82748"/>
        <dbReference type="ChEBI" id="CHEBI:83665"/>
        <dbReference type="ChEBI" id="CHEBI:456215"/>
        <dbReference type="EC" id="6.3.4.19"/>
    </reaction>
</comment>
<evidence type="ECO:0000256" key="5">
    <source>
        <dbReference type="ARBA" id="ARBA00022741"/>
    </source>
</evidence>
<evidence type="ECO:0000313" key="10">
    <source>
        <dbReference type="EMBL" id="TCO36277.1"/>
    </source>
</evidence>
<gene>
    <name evidence="8" type="primary">tilS</name>
    <name evidence="10" type="ORF">EV148_11319</name>
</gene>
<proteinExistence type="inferred from homology"/>
<evidence type="ECO:0000259" key="9">
    <source>
        <dbReference type="SMART" id="SM00977"/>
    </source>
</evidence>
<dbReference type="NCBIfam" id="TIGR02432">
    <property type="entry name" value="lysidine_TilS_N"/>
    <property type="match status" value="1"/>
</dbReference>
<evidence type="ECO:0000256" key="3">
    <source>
        <dbReference type="ARBA" id="ARBA00022598"/>
    </source>
</evidence>
<organism evidence="10 11">
    <name type="scientific">Dokdonella fugitiva</name>
    <dbReference type="NCBI Taxonomy" id="328517"/>
    <lineage>
        <taxon>Bacteria</taxon>
        <taxon>Pseudomonadati</taxon>
        <taxon>Pseudomonadota</taxon>
        <taxon>Gammaproteobacteria</taxon>
        <taxon>Lysobacterales</taxon>
        <taxon>Rhodanobacteraceae</taxon>
        <taxon>Dokdonella</taxon>
    </lineage>
</organism>
<dbReference type="Pfam" id="PF01171">
    <property type="entry name" value="ATP_bind_3"/>
    <property type="match status" value="1"/>
</dbReference>
<keyword evidence="11" id="KW-1185">Reference proteome</keyword>
<dbReference type="GO" id="GO:0006400">
    <property type="term" value="P:tRNA modification"/>
    <property type="evidence" value="ECO:0007669"/>
    <property type="project" value="UniProtKB-UniRule"/>
</dbReference>
<dbReference type="CDD" id="cd01992">
    <property type="entry name" value="TilS_N"/>
    <property type="match status" value="1"/>
</dbReference>
<comment type="subcellular location">
    <subcellularLocation>
        <location evidence="1 8">Cytoplasm</location>
    </subcellularLocation>
</comment>
<dbReference type="Gene3D" id="3.40.50.620">
    <property type="entry name" value="HUPs"/>
    <property type="match status" value="1"/>
</dbReference>
<dbReference type="GO" id="GO:0005524">
    <property type="term" value="F:ATP binding"/>
    <property type="evidence" value="ECO:0007669"/>
    <property type="project" value="UniProtKB-UniRule"/>
</dbReference>
<dbReference type="EMBL" id="SLWQ01000013">
    <property type="protein sequence ID" value="TCO36277.1"/>
    <property type="molecule type" value="Genomic_DNA"/>
</dbReference>
<dbReference type="InterPro" id="IPR012795">
    <property type="entry name" value="tRNA_Ile_lys_synt_N"/>
</dbReference>
<dbReference type="InterPro" id="IPR011063">
    <property type="entry name" value="TilS/TtcA_N"/>
</dbReference>
<dbReference type="Pfam" id="PF09179">
    <property type="entry name" value="TilS"/>
    <property type="match status" value="1"/>
</dbReference>